<evidence type="ECO:0000259" key="4">
    <source>
        <dbReference type="PROSITE" id="PS50930"/>
    </source>
</evidence>
<evidence type="ECO:0000313" key="8">
    <source>
        <dbReference type="Proteomes" id="UP000249013"/>
    </source>
</evidence>
<keyword evidence="2" id="KW-0902">Two-component regulatory system</keyword>
<dbReference type="Pfam" id="PF04397">
    <property type="entry name" value="LytTR"/>
    <property type="match status" value="1"/>
</dbReference>
<dbReference type="EMBL" id="LS483409">
    <property type="protein sequence ID" value="SQG78959.1"/>
    <property type="molecule type" value="Genomic_DNA"/>
</dbReference>
<organism evidence="5 7">
    <name type="scientific">Streptococcus gallolyticus</name>
    <dbReference type="NCBI Taxonomy" id="315405"/>
    <lineage>
        <taxon>Bacteria</taxon>
        <taxon>Bacillati</taxon>
        <taxon>Bacillota</taxon>
        <taxon>Bacilli</taxon>
        <taxon>Lactobacillales</taxon>
        <taxon>Streptococcaceae</taxon>
        <taxon>Streptococcus</taxon>
    </lineage>
</organism>
<accession>A0A139QSY3</accession>
<dbReference type="Gene3D" id="2.40.50.1020">
    <property type="entry name" value="LytTr DNA-binding domain"/>
    <property type="match status" value="1"/>
</dbReference>
<keyword evidence="1" id="KW-0963">Cytoplasm</keyword>
<dbReference type="Proteomes" id="UP000071927">
    <property type="component" value="Unassembled WGS sequence"/>
</dbReference>
<evidence type="ECO:0000313" key="7">
    <source>
        <dbReference type="Proteomes" id="UP000071927"/>
    </source>
</evidence>
<evidence type="ECO:0000256" key="2">
    <source>
        <dbReference type="ARBA" id="ARBA00023012"/>
    </source>
</evidence>
<protein>
    <submittedName>
        <fullName evidence="5 6">Response regulator</fullName>
    </submittedName>
</protein>
<keyword evidence="3" id="KW-0010">Activator</keyword>
<dbReference type="EMBL" id="LQXV01000316">
    <property type="protein sequence ID" value="KXU05565.1"/>
    <property type="molecule type" value="Genomic_DNA"/>
</dbReference>
<proteinExistence type="predicted"/>
<dbReference type="InterPro" id="IPR007492">
    <property type="entry name" value="LytTR_DNA-bd_dom"/>
</dbReference>
<dbReference type="Proteomes" id="UP000249013">
    <property type="component" value="Chromosome 1"/>
</dbReference>
<sequence>MEHVESAIVVTVENRGKSVQEDSFSFETSLAAIQVPFHKILYFETSPTIHKVILHTKDERIEFYARLSQIVKADERLFKCHKSFVVNPENVTKIDKETGMVYFETNDTCLVAKLKQKKLIEKMKI</sequence>
<dbReference type="AlphaFoldDB" id="A0A139QSY3"/>
<dbReference type="SMART" id="SM00850">
    <property type="entry name" value="LytTR"/>
    <property type="match status" value="1"/>
</dbReference>
<reference evidence="5 7" key="1">
    <citation type="submission" date="2016-01" db="EMBL/GenBank/DDBJ databases">
        <title>Highly variable Streptococcus oralis are common among viridans streptococci isolated from primates.</title>
        <authorList>
            <person name="Denapaite D."/>
            <person name="Rieger M."/>
            <person name="Koendgen S."/>
            <person name="Brueckner R."/>
            <person name="Ochigava I."/>
            <person name="Kappeler P."/>
            <person name="Maetz-Rensing K."/>
            <person name="Leendertz F."/>
            <person name="Hakenbeck R."/>
        </authorList>
    </citation>
    <scope>NUCLEOTIDE SEQUENCE [LARGE SCALE GENOMIC DNA]</scope>
    <source>
        <strain evidence="5 7">DD03</strain>
    </source>
</reference>
<evidence type="ECO:0000313" key="6">
    <source>
        <dbReference type="EMBL" id="SQG78959.1"/>
    </source>
</evidence>
<evidence type="ECO:0000256" key="3">
    <source>
        <dbReference type="ARBA" id="ARBA00023159"/>
    </source>
</evidence>
<evidence type="ECO:0000313" key="5">
    <source>
        <dbReference type="EMBL" id="KXU05565.1"/>
    </source>
</evidence>
<dbReference type="PROSITE" id="PS50930">
    <property type="entry name" value="HTH_LYTTR"/>
    <property type="match status" value="1"/>
</dbReference>
<dbReference type="GO" id="GO:0003677">
    <property type="term" value="F:DNA binding"/>
    <property type="evidence" value="ECO:0007669"/>
    <property type="project" value="InterPro"/>
</dbReference>
<dbReference type="GO" id="GO:0000156">
    <property type="term" value="F:phosphorelay response regulator activity"/>
    <property type="evidence" value="ECO:0007669"/>
    <property type="project" value="InterPro"/>
</dbReference>
<feature type="domain" description="HTH LytTR-type" evidence="4">
    <location>
        <begin position="24"/>
        <end position="125"/>
    </location>
</feature>
<dbReference type="InterPro" id="IPR046947">
    <property type="entry name" value="LytR-like"/>
</dbReference>
<dbReference type="PATRIC" id="fig|315405.12.peg.1974"/>
<evidence type="ECO:0000256" key="1">
    <source>
        <dbReference type="ARBA" id="ARBA00022490"/>
    </source>
</evidence>
<reference evidence="6 8" key="2">
    <citation type="submission" date="2018-06" db="EMBL/GenBank/DDBJ databases">
        <authorList>
            <consortium name="Pathogen Informatics"/>
            <person name="Doyle S."/>
        </authorList>
    </citation>
    <scope>NUCLEOTIDE SEQUENCE [LARGE SCALE GENOMIC DNA]</scope>
    <source>
        <strain evidence="6 8">NCTC13773</strain>
    </source>
</reference>
<dbReference type="PANTHER" id="PTHR37299">
    <property type="entry name" value="TRANSCRIPTIONAL REGULATOR-RELATED"/>
    <property type="match status" value="1"/>
</dbReference>
<name>A0A139QSY3_9STRE</name>
<gene>
    <name evidence="6" type="primary">comE_2</name>
    <name evidence="6" type="ORF">NCTC13773_00758</name>
    <name evidence="5" type="ORF">SGADD03_01668</name>
</gene>
<dbReference type="PANTHER" id="PTHR37299:SF3">
    <property type="entry name" value="STAGE 0 SPORULATION PROTEIN A HOMOLOG"/>
    <property type="match status" value="1"/>
</dbReference>